<comment type="caution">
    <text evidence="1">The sequence shown here is derived from an EMBL/GenBank/DDBJ whole genome shotgun (WGS) entry which is preliminary data.</text>
</comment>
<evidence type="ECO:0000313" key="1">
    <source>
        <dbReference type="EMBL" id="OJA13771.1"/>
    </source>
</evidence>
<dbReference type="EMBL" id="LVVM01004020">
    <property type="protein sequence ID" value="OJA13771.1"/>
    <property type="molecule type" value="Genomic_DNA"/>
</dbReference>
<accession>A0A1J8Q1B2</accession>
<organism evidence="1 2">
    <name type="scientific">Rhizopogon vesiculosus</name>
    <dbReference type="NCBI Taxonomy" id="180088"/>
    <lineage>
        <taxon>Eukaryota</taxon>
        <taxon>Fungi</taxon>
        <taxon>Dikarya</taxon>
        <taxon>Basidiomycota</taxon>
        <taxon>Agaricomycotina</taxon>
        <taxon>Agaricomycetes</taxon>
        <taxon>Agaricomycetidae</taxon>
        <taxon>Boletales</taxon>
        <taxon>Suillineae</taxon>
        <taxon>Rhizopogonaceae</taxon>
        <taxon>Rhizopogon</taxon>
    </lineage>
</organism>
<sequence length="104" mass="11063">MLLSLSGTDAPVSGDDGKGIPDEGIVAVVVHGSIEGCEGALEGLRVLGAMEDGRGICGATGTFSLRPDGILERDITLLRWVMLEKIREDVPPGVIWDRLLHLKE</sequence>
<reference evidence="1 2" key="1">
    <citation type="submission" date="2016-03" db="EMBL/GenBank/DDBJ databases">
        <title>Comparative genomics of the ectomycorrhizal sister species Rhizopogon vinicolor and Rhizopogon vesiculosus (Basidiomycota: Boletales) reveals a divergence of the mating type B locus.</title>
        <authorList>
            <person name="Mujic A.B."/>
            <person name="Kuo A."/>
            <person name="Tritt A."/>
            <person name="Lipzen A."/>
            <person name="Chen C."/>
            <person name="Johnson J."/>
            <person name="Sharma A."/>
            <person name="Barry K."/>
            <person name="Grigoriev I.V."/>
            <person name="Spatafora J.W."/>
        </authorList>
    </citation>
    <scope>NUCLEOTIDE SEQUENCE [LARGE SCALE GENOMIC DNA]</scope>
    <source>
        <strain evidence="1 2">AM-OR11-056</strain>
    </source>
</reference>
<dbReference type="Proteomes" id="UP000183567">
    <property type="component" value="Unassembled WGS sequence"/>
</dbReference>
<name>A0A1J8Q1B2_9AGAM</name>
<protein>
    <submittedName>
        <fullName evidence="1">Uncharacterized protein</fullName>
    </submittedName>
</protein>
<dbReference type="OrthoDB" id="10466908at2759"/>
<gene>
    <name evidence="1" type="ORF">AZE42_13411</name>
</gene>
<proteinExistence type="predicted"/>
<keyword evidence="2" id="KW-1185">Reference proteome</keyword>
<dbReference type="AlphaFoldDB" id="A0A1J8Q1B2"/>
<evidence type="ECO:0000313" key="2">
    <source>
        <dbReference type="Proteomes" id="UP000183567"/>
    </source>
</evidence>